<evidence type="ECO:0000256" key="1">
    <source>
        <dbReference type="SAM" id="MobiDB-lite"/>
    </source>
</evidence>
<dbReference type="InterPro" id="IPR016084">
    <property type="entry name" value="Haem_Oase-like_multi-hlx"/>
</dbReference>
<dbReference type="Pfam" id="PF01126">
    <property type="entry name" value="Heme_oxygenase"/>
    <property type="match status" value="1"/>
</dbReference>
<dbReference type="InterPro" id="IPR016053">
    <property type="entry name" value="Haem_Oase-like"/>
</dbReference>
<reference evidence="3" key="1">
    <citation type="journal article" date="2019" name="Int. J. Syst. Evol. Microbiol.">
        <title>The Global Catalogue of Microorganisms (GCM) 10K type strain sequencing project: providing services to taxonomists for standard genome sequencing and annotation.</title>
        <authorList>
            <consortium name="The Broad Institute Genomics Platform"/>
            <consortium name="The Broad Institute Genome Sequencing Center for Infectious Disease"/>
            <person name="Wu L."/>
            <person name="Ma J."/>
        </authorList>
    </citation>
    <scope>NUCLEOTIDE SEQUENCE [LARGE SCALE GENOMIC DNA]</scope>
    <source>
        <strain evidence="3">CCM 7491</strain>
    </source>
</reference>
<dbReference type="EMBL" id="JBHRVU010000005">
    <property type="protein sequence ID" value="MFC3443414.1"/>
    <property type="molecule type" value="Genomic_DNA"/>
</dbReference>
<sequence length="199" mass="20845">MNSVQPEQGEPGRAKRLKAATHGTHDRLDRSIMAAASFATIEGYRRFAEIQYHLHHAVAPLYADARLQALLPGLEGRQRLALIAADLADAGSAIPAVDDASGPDGDVATGLGWLYVVEGSNMGAALLRKEAAKIGLSDDYGARHLAPAEAGPAAHWRAFTAALDAVVLDPEEEARVVAGANAAFAHVQALVDDRLSAAL</sequence>
<accession>A0ABV7NIT4</accession>
<evidence type="ECO:0000313" key="2">
    <source>
        <dbReference type="EMBL" id="MFC3443414.1"/>
    </source>
</evidence>
<evidence type="ECO:0000313" key="3">
    <source>
        <dbReference type="Proteomes" id="UP001595681"/>
    </source>
</evidence>
<gene>
    <name evidence="2" type="ORF">ACFOKF_19860</name>
</gene>
<dbReference type="Proteomes" id="UP001595681">
    <property type="component" value="Unassembled WGS sequence"/>
</dbReference>
<dbReference type="RefSeq" id="WP_380798152.1">
    <property type="nucleotide sequence ID" value="NZ_JBHRVU010000005.1"/>
</dbReference>
<protein>
    <submittedName>
        <fullName evidence="2">Biliverdin-producing heme oxygenase</fullName>
    </submittedName>
</protein>
<feature type="region of interest" description="Disordered" evidence="1">
    <location>
        <begin position="1"/>
        <end position="23"/>
    </location>
</feature>
<dbReference type="CDD" id="cd19166">
    <property type="entry name" value="HemeO-bac"/>
    <property type="match status" value="1"/>
</dbReference>
<organism evidence="2 3">
    <name type="scientific">Sphingobium rhizovicinum</name>
    <dbReference type="NCBI Taxonomy" id="432308"/>
    <lineage>
        <taxon>Bacteria</taxon>
        <taxon>Pseudomonadati</taxon>
        <taxon>Pseudomonadota</taxon>
        <taxon>Alphaproteobacteria</taxon>
        <taxon>Sphingomonadales</taxon>
        <taxon>Sphingomonadaceae</taxon>
        <taxon>Sphingobium</taxon>
    </lineage>
</organism>
<dbReference type="Gene3D" id="1.20.910.10">
    <property type="entry name" value="Heme oxygenase-like"/>
    <property type="match status" value="1"/>
</dbReference>
<keyword evidence="3" id="KW-1185">Reference proteome</keyword>
<name>A0ABV7NIT4_9SPHN</name>
<dbReference type="SUPFAM" id="SSF48613">
    <property type="entry name" value="Heme oxygenase-like"/>
    <property type="match status" value="1"/>
</dbReference>
<proteinExistence type="predicted"/>
<comment type="caution">
    <text evidence="2">The sequence shown here is derived from an EMBL/GenBank/DDBJ whole genome shotgun (WGS) entry which is preliminary data.</text>
</comment>